<reference evidence="1 3" key="1">
    <citation type="journal article" date="2008" name="Science">
        <title>The Physcomitrella genome reveals evolutionary insights into the conquest of land by plants.</title>
        <authorList>
            <person name="Rensing S."/>
            <person name="Lang D."/>
            <person name="Zimmer A."/>
            <person name="Terry A."/>
            <person name="Salamov A."/>
            <person name="Shapiro H."/>
            <person name="Nishiyama T."/>
            <person name="Perroud P.-F."/>
            <person name="Lindquist E."/>
            <person name="Kamisugi Y."/>
            <person name="Tanahashi T."/>
            <person name="Sakakibara K."/>
            <person name="Fujita T."/>
            <person name="Oishi K."/>
            <person name="Shin-I T."/>
            <person name="Kuroki Y."/>
            <person name="Toyoda A."/>
            <person name="Suzuki Y."/>
            <person name="Hashimoto A."/>
            <person name="Yamaguchi K."/>
            <person name="Sugano A."/>
            <person name="Kohara Y."/>
            <person name="Fujiyama A."/>
            <person name="Anterola A."/>
            <person name="Aoki S."/>
            <person name="Ashton N."/>
            <person name="Barbazuk W.B."/>
            <person name="Barker E."/>
            <person name="Bennetzen J."/>
            <person name="Bezanilla M."/>
            <person name="Blankenship R."/>
            <person name="Cho S.H."/>
            <person name="Dutcher S."/>
            <person name="Estelle M."/>
            <person name="Fawcett J.A."/>
            <person name="Gundlach H."/>
            <person name="Hanada K."/>
            <person name="Heyl A."/>
            <person name="Hicks K.A."/>
            <person name="Hugh J."/>
            <person name="Lohr M."/>
            <person name="Mayer K."/>
            <person name="Melkozernov A."/>
            <person name="Murata T."/>
            <person name="Nelson D."/>
            <person name="Pils B."/>
            <person name="Prigge M."/>
            <person name="Reiss B."/>
            <person name="Renner T."/>
            <person name="Rombauts S."/>
            <person name="Rushton P."/>
            <person name="Sanderfoot A."/>
            <person name="Schween G."/>
            <person name="Shiu S.-H."/>
            <person name="Stueber K."/>
            <person name="Theodoulou F.L."/>
            <person name="Tu H."/>
            <person name="Van de Peer Y."/>
            <person name="Verrier P.J."/>
            <person name="Waters E."/>
            <person name="Wood A."/>
            <person name="Yang L."/>
            <person name="Cove D."/>
            <person name="Cuming A."/>
            <person name="Hasebe M."/>
            <person name="Lucas S."/>
            <person name="Mishler D.B."/>
            <person name="Reski R."/>
            <person name="Grigoriev I."/>
            <person name="Quatrano R.S."/>
            <person name="Boore J.L."/>
        </authorList>
    </citation>
    <scope>NUCLEOTIDE SEQUENCE [LARGE SCALE GENOMIC DNA]</scope>
    <source>
        <strain evidence="2 3">cv. Gransden 2004</strain>
    </source>
</reference>
<dbReference type="EMBL" id="ABEU02000001">
    <property type="protein sequence ID" value="PNR63459.1"/>
    <property type="molecule type" value="Genomic_DNA"/>
</dbReference>
<sequence>MRLRSGKFYTDSDSPAEVLVLVHDLLKMQGKPNVQQQNLNSDRKFLENFIKRNPFPTNRDSNDFKTDITDMGRQALEEWKTHLPPKEFLNWKARGYPPEAPAPTNIGNMDRWKSSVRSKSFRAAPLQLKQQHKDLELEVGDPSPPPRLVPTTQCRAVWELGFVACVSRICKPLPNRAMADGLDPSFSCSRGELQMGFIQTSRKLVRSNVCSSFSSVGNLAKPSKLFSRSRLRSDALLRILHILRNRPRILHLLAFMLIVCGLSRLSAKTTKWKGEEFGVVEFLKQA</sequence>
<dbReference type="Gramene" id="Pp3c1_40730V3.2">
    <property type="protein sequence ID" value="Pp3c1_40730V3.2"/>
    <property type="gene ID" value="Pp3c1_40730"/>
</dbReference>
<dbReference type="PaxDb" id="3218-PP1S111_4V6.1"/>
<evidence type="ECO:0000313" key="1">
    <source>
        <dbReference type="EMBL" id="PNR63459.1"/>
    </source>
</evidence>
<dbReference type="InParanoid" id="A0A2K1LBQ2"/>
<dbReference type="Gramene" id="Pp3c1_40730V3.1">
    <property type="protein sequence ID" value="Pp3c1_40730V3.1"/>
    <property type="gene ID" value="Pp3c1_40730"/>
</dbReference>
<keyword evidence="3" id="KW-1185">Reference proteome</keyword>
<name>A0A2K1LBQ2_PHYPA</name>
<evidence type="ECO:0000313" key="2">
    <source>
        <dbReference type="EnsemblPlants" id="Pp3c1_40730V3.1"/>
    </source>
</evidence>
<proteinExistence type="predicted"/>
<reference evidence="1 3" key="2">
    <citation type="journal article" date="2018" name="Plant J.">
        <title>The Physcomitrella patens chromosome-scale assembly reveals moss genome structure and evolution.</title>
        <authorList>
            <person name="Lang D."/>
            <person name="Ullrich K.K."/>
            <person name="Murat F."/>
            <person name="Fuchs J."/>
            <person name="Jenkins J."/>
            <person name="Haas F.B."/>
            <person name="Piednoel M."/>
            <person name="Gundlach H."/>
            <person name="Van Bel M."/>
            <person name="Meyberg R."/>
            <person name="Vives C."/>
            <person name="Morata J."/>
            <person name="Symeonidi A."/>
            <person name="Hiss M."/>
            <person name="Muchero W."/>
            <person name="Kamisugi Y."/>
            <person name="Saleh O."/>
            <person name="Blanc G."/>
            <person name="Decker E.L."/>
            <person name="van Gessel N."/>
            <person name="Grimwood J."/>
            <person name="Hayes R.D."/>
            <person name="Graham S.W."/>
            <person name="Gunter L.E."/>
            <person name="McDaniel S.F."/>
            <person name="Hoernstein S.N.W."/>
            <person name="Larsson A."/>
            <person name="Li F.W."/>
            <person name="Perroud P.F."/>
            <person name="Phillips J."/>
            <person name="Ranjan P."/>
            <person name="Rokshar D.S."/>
            <person name="Rothfels C.J."/>
            <person name="Schneider L."/>
            <person name="Shu S."/>
            <person name="Stevenson D.W."/>
            <person name="Thummler F."/>
            <person name="Tillich M."/>
            <person name="Villarreal Aguilar J.C."/>
            <person name="Widiez T."/>
            <person name="Wong G.K."/>
            <person name="Wymore A."/>
            <person name="Zhang Y."/>
            <person name="Zimmer A.D."/>
            <person name="Quatrano R.S."/>
            <person name="Mayer K.F.X."/>
            <person name="Goodstein D."/>
            <person name="Casacuberta J.M."/>
            <person name="Vandepoele K."/>
            <person name="Reski R."/>
            <person name="Cuming A.C."/>
            <person name="Tuskan G.A."/>
            <person name="Maumus F."/>
            <person name="Salse J."/>
            <person name="Schmutz J."/>
            <person name="Rensing S.A."/>
        </authorList>
    </citation>
    <scope>NUCLEOTIDE SEQUENCE [LARGE SCALE GENOMIC DNA]</scope>
    <source>
        <strain evidence="2 3">cv. Gransden 2004</strain>
    </source>
</reference>
<accession>A0A2K1LBQ2</accession>
<evidence type="ECO:0000313" key="3">
    <source>
        <dbReference type="Proteomes" id="UP000006727"/>
    </source>
</evidence>
<gene>
    <name evidence="1" type="ORF">PHYPA_001885</name>
</gene>
<organism evidence="1">
    <name type="scientific">Physcomitrium patens</name>
    <name type="common">Spreading-leaved earth moss</name>
    <name type="synonym">Physcomitrella patens</name>
    <dbReference type="NCBI Taxonomy" id="3218"/>
    <lineage>
        <taxon>Eukaryota</taxon>
        <taxon>Viridiplantae</taxon>
        <taxon>Streptophyta</taxon>
        <taxon>Embryophyta</taxon>
        <taxon>Bryophyta</taxon>
        <taxon>Bryophytina</taxon>
        <taxon>Bryopsida</taxon>
        <taxon>Funariidae</taxon>
        <taxon>Funariales</taxon>
        <taxon>Funariaceae</taxon>
        <taxon>Physcomitrium</taxon>
    </lineage>
</organism>
<protein>
    <submittedName>
        <fullName evidence="1 2">Uncharacterized protein</fullName>
    </submittedName>
</protein>
<dbReference type="AlphaFoldDB" id="A0A2K1LBQ2"/>
<dbReference type="EnsemblPlants" id="Pp3c1_40730V3.2">
    <property type="protein sequence ID" value="Pp3c1_40730V3.2"/>
    <property type="gene ID" value="Pp3c1_40730"/>
</dbReference>
<dbReference type="Proteomes" id="UP000006727">
    <property type="component" value="Chromosome 1"/>
</dbReference>
<reference evidence="2" key="3">
    <citation type="submission" date="2020-12" db="UniProtKB">
        <authorList>
            <consortium name="EnsemblPlants"/>
        </authorList>
    </citation>
    <scope>IDENTIFICATION</scope>
</reference>
<dbReference type="EnsemblPlants" id="Pp3c1_40730V3.1">
    <property type="protein sequence ID" value="Pp3c1_40730V3.1"/>
    <property type="gene ID" value="Pp3c1_40730"/>
</dbReference>